<name>A0A383BCK1_9ZZZZ</name>
<feature type="non-terminal residue" evidence="2">
    <location>
        <position position="241"/>
    </location>
</feature>
<dbReference type="InterPro" id="IPR003343">
    <property type="entry name" value="Big_2"/>
</dbReference>
<proteinExistence type="predicted"/>
<dbReference type="AlphaFoldDB" id="A0A383BCK1"/>
<dbReference type="InterPro" id="IPR008964">
    <property type="entry name" value="Invasin/intimin_cell_adhesion"/>
</dbReference>
<dbReference type="InterPro" id="IPR005046">
    <property type="entry name" value="DUF285"/>
</dbReference>
<protein>
    <recommendedName>
        <fullName evidence="1">BIG2 domain-containing protein</fullName>
    </recommendedName>
</protein>
<dbReference type="InterPro" id="IPR011889">
    <property type="entry name" value="Liste_lipo_26"/>
</dbReference>
<reference evidence="2" key="1">
    <citation type="submission" date="2018-05" db="EMBL/GenBank/DDBJ databases">
        <authorList>
            <person name="Lanie J.A."/>
            <person name="Ng W.-L."/>
            <person name="Kazmierczak K.M."/>
            <person name="Andrzejewski T.M."/>
            <person name="Davidsen T.M."/>
            <person name="Wayne K.J."/>
            <person name="Tettelin H."/>
            <person name="Glass J.I."/>
            <person name="Rusch D."/>
            <person name="Podicherti R."/>
            <person name="Tsui H.-C.T."/>
            <person name="Winkler M.E."/>
        </authorList>
    </citation>
    <scope>NUCLEOTIDE SEQUENCE</scope>
</reference>
<evidence type="ECO:0000313" key="2">
    <source>
        <dbReference type="EMBL" id="SVE17543.1"/>
    </source>
</evidence>
<dbReference type="Pfam" id="PF03382">
    <property type="entry name" value="DUF285"/>
    <property type="match status" value="1"/>
</dbReference>
<sequence>VTVAQVAASIALSDTVLTFALLGDTTMLSATVKDAAGTTMSSFATVTWATSNAAVATVTYDPFYSTGLVFSVASGTATITATSGSITATATVTVADFVLAMNRVTIICSAADVGDTGEVGDVTYIKGSYAQLDTLIYLKDYASVATTCTSDITDMSRLFDQAYDSFTAFNADISSWDVSSVTDMSQMFYDAPLFNQDISLWDVSSVTDMSYMFYCASVFNQDISSWDVSSVTNMEEMFDCA</sequence>
<dbReference type="Gene3D" id="2.60.40.1080">
    <property type="match status" value="1"/>
</dbReference>
<feature type="domain" description="BIG2" evidence="1">
    <location>
        <begin position="23"/>
        <end position="94"/>
    </location>
</feature>
<dbReference type="NCBIfam" id="TIGR02167">
    <property type="entry name" value="Liste_lipo_26"/>
    <property type="match status" value="3"/>
</dbReference>
<dbReference type="EMBL" id="UINC01199223">
    <property type="protein sequence ID" value="SVE17543.1"/>
    <property type="molecule type" value="Genomic_DNA"/>
</dbReference>
<gene>
    <name evidence="2" type="ORF">METZ01_LOCUS470397</name>
</gene>
<feature type="non-terminal residue" evidence="2">
    <location>
        <position position="1"/>
    </location>
</feature>
<dbReference type="Pfam" id="PF02368">
    <property type="entry name" value="Big_2"/>
    <property type="match status" value="1"/>
</dbReference>
<organism evidence="2">
    <name type="scientific">marine metagenome</name>
    <dbReference type="NCBI Taxonomy" id="408172"/>
    <lineage>
        <taxon>unclassified sequences</taxon>
        <taxon>metagenomes</taxon>
        <taxon>ecological metagenomes</taxon>
    </lineage>
</organism>
<dbReference type="SUPFAM" id="SSF49373">
    <property type="entry name" value="Invasin/intimin cell-adhesion fragments"/>
    <property type="match status" value="1"/>
</dbReference>
<accession>A0A383BCK1</accession>
<evidence type="ECO:0000259" key="1">
    <source>
        <dbReference type="Pfam" id="PF02368"/>
    </source>
</evidence>